<evidence type="ECO:0000256" key="1">
    <source>
        <dbReference type="ARBA" id="ARBA00022603"/>
    </source>
</evidence>
<dbReference type="GO" id="GO:0006310">
    <property type="term" value="P:DNA recombination"/>
    <property type="evidence" value="ECO:0007669"/>
    <property type="project" value="UniProtKB-KW"/>
</dbReference>
<dbReference type="InterPro" id="IPR001525">
    <property type="entry name" value="C5_MeTfrase"/>
</dbReference>
<gene>
    <name evidence="5" type="primary">setd6</name>
    <name evidence="5" type="ORF">SNEC2469_LOCUS12673</name>
</gene>
<dbReference type="SUPFAM" id="SSF56672">
    <property type="entry name" value="DNA/RNA polymerases"/>
    <property type="match status" value="1"/>
</dbReference>
<dbReference type="Gene3D" id="1.10.443.10">
    <property type="entry name" value="Intergrase catalytic core"/>
    <property type="match status" value="1"/>
</dbReference>
<sequence length="2403" mass="265974">MATCLRIAKLPDVEGLEDGKRSLTGEVIATGMELSLPKTKGKAGKNKRWLKGRGAAKRRKLEENSRLEKWLETNGVWVSETAAWGQPAAGVSMAVETREQTENEVSGRGLVARRDIEQYEDLARVPKPLLLTKESSCGVFGEECIPADMSEYPAIALHLIYEKFVKKEESFWAPYIAVLPSTDEVGASFSWEDEELDTLLNGSICRNMSLYLKEQVRDEFNGHQATIFTQFPEKFPADAFTYENYVAASECNSAQGSQLRISLGVMSCDSCDIAFAVARLGVIAAMGETRLDDVVDRWLEGPRHALIHLHSCLDAESADRLLPLMDLLTSLHLGSDVPVATGVLEARGGSVGDFEDLYQDDFSLLLRSSLQIRILLAPRPSGPRVAAIFLSKLFREVGQVCGSMASAAVLWETLRLRGLQDIAPVFVECGVYSVELLHERWDALLRRGVARWQLEFLSAGVEPSRQLSLGGDRQDLPPVRKRKRASLQEALAAAAPDQRQQALRELEGEVLAKSTVGPMESRLAVWKRICLAWDVAPFPLDIQNVRMVGASLKRGGYRSAAQYYAAATSWQQRQLHTPVPQAVRFTIRDCVRSIRRGLGPAELKDSFPVSALAKLVDEASDVYAFDFESPAAAADAMLVGSYYMLREIEMANARSEHLYFKDGLLQMLIPVHKTSTEGELTVRSLACCCQVRRQPLCPWHAGQRHLQRLQILQGVLDKTRIPLFPDTSGRVLSKHQIVDHMRNCISLAGISVTRPDEVGLQVQRFGGHVLRVSGAQHLSLLGLSVEQIQLQGRWASDTVRRYVQSAPLLHVPGLVAEALTVGPRSGRGWQIVEDPGQSTEVIAVEADEEESQSQGSVREKDSGAQIAALRAEFAVFRSEFATRRMLVVNRRMMRPRGTYHPIAAAQNPPAGEGQREDHFISDSVEDQNRRPINGSVTPDGAWRGRSFRWGQLAVPEIDYVTEAVWEAKREVADRAGASPEILRYLELRGIKAVGTLAHAAASDTEYRDVVIRPLLAGFGPPDARIEISEQEKPIASAILMYMRNISLEAQRPQSSQPKPSGTVDPDVPATSAGTSGSRGASASSYDPDKVPKTLPAGVWTQQIQKWESVVIHGVARKFPEQRVIGAESSLAKRSFDSAGLVNGLAKRKVNQELVIDIDKDRLLTKDDAEGTFEPRSMLAVIDALNANRWALLLLEYGPEHEIDRLYDLLEQRARQRPQNLEQFRVYYEAAMWNLCMSLRAGKTFAEAAAGVREDVHQYQEVMARPTQPLKKEPPPKKLRTEDGKQQDTPQGWSDNKKGKGKRPFDPGGHAPPGTSSQAGRSSGCDAAPIQHSATGPGQGEMGPPPPVSSGQSPRPLGPHTVAHHSFPPPPPPAVDRASSGNQHVIHLDFFAGMGTASLALRHLGYSLRAVFAWEVDPAAIKVASQRCGDGYRHMGDVLQADPAWIAAQVAAIPGGNEDIIVITVAAPCPDYSQVRSESSPGRSGRSGALFVQFCGILDKLLGALKGRKVTLVAENVVMNNPADIQWFSKRLDAGPMVVDSSDFAAVSRPRLWWTWVDWSVCRAHPANSKPLRWRKVQKNLFQLHLDLPKQDPSDLQVRGLKLHPKVLDGSRKLPCLTTPAQSEAGRDPPKAIKGRIDSATRARWLEHRRSYAPWFFLEENMMTDPHGTMVLLPIEAKELAHQFVAGFTQVEGVTDKERHTLLGNSWHFGVSLAVMELALHHGVRTVGSATTERAEDLSKVCGLASVLALCSQFPLSLSKIPEWSSHVDMQPPDDMWQHWVYSERAVHPLAQAPAVDPGIHVTMSRLLKMGPRIVEFRTRVLSEVRSLAESMRAETQAWFEQLKPHIQKAYTLPDGHIVQIIAGTSVAPRTAAADTRVETPFGYYVHNKLTRGRVDPEWEPMLQEILSEVRMGRMRGPFASPDDWPKACVPVAGVVGFTECKPLEGERVFAAGAFSVVQQGSDGSKKVRRCEDYRRSYHNATICTADVPAHDTVETYVQIIRMLIMLGYWVLLWCQDLWAAYRQFPLSHPSEAYTFLGTPAGPTLWQHAVLPFGASSSVWCFNRCIDALMFLGRSLLFVLVIHFVDDIGVLIEIAGDGIWLCPEPGRVRKVLMTIREALLTDTLTPETAQKLAGKLVFLGTTLFGRIGAASLHPVYSRSRDVSGTAPYQLNSALRCALEVLQRMLHNSKPRWIPFWSPHMPHATLYADAFFSAGETQYGLSSEPPAAWNPQHARSFHNGAGFVVRTGTLVRYAHWEVPAALLQRFSSCKAFIYALEIMAQIVAAITTWRDLPVLWVGFCDNSAGRAALSRGYSKETSLNHLLAFFWSVAAALQWCPQLEWVQSEFNIADPFSRGDVSIGVNRRWQALQSSLDPLWDVFYRVSWDLEYATGQAVSDALALGWSFY</sequence>
<dbReference type="InterPro" id="IPR013762">
    <property type="entry name" value="Integrase-like_cat_sf"/>
</dbReference>
<dbReference type="Proteomes" id="UP000601435">
    <property type="component" value="Unassembled WGS sequence"/>
</dbReference>
<keyword evidence="3" id="KW-0233">DNA recombination</keyword>
<dbReference type="PANTHER" id="PTHR13271">
    <property type="entry name" value="UNCHARACTERIZED PUTATIVE METHYLTRANSFERASE"/>
    <property type="match status" value="1"/>
</dbReference>
<keyword evidence="1" id="KW-0489">Methyltransferase</keyword>
<dbReference type="InterPro" id="IPR011010">
    <property type="entry name" value="DNA_brk_join_enz"/>
</dbReference>
<accession>A0A812RXY7</accession>
<dbReference type="InterPro" id="IPR029063">
    <property type="entry name" value="SAM-dependent_MTases_sf"/>
</dbReference>
<dbReference type="SUPFAM" id="SSF53335">
    <property type="entry name" value="S-adenosyl-L-methionine-dependent methyltransferases"/>
    <property type="match status" value="1"/>
</dbReference>
<evidence type="ECO:0000256" key="2">
    <source>
        <dbReference type="ARBA" id="ARBA00022679"/>
    </source>
</evidence>
<dbReference type="PANTHER" id="PTHR13271:SF151">
    <property type="entry name" value="SET DOMAIN-CONTAINING PROTEIN 4"/>
    <property type="match status" value="1"/>
</dbReference>
<dbReference type="GO" id="GO:0032259">
    <property type="term" value="P:methylation"/>
    <property type="evidence" value="ECO:0007669"/>
    <property type="project" value="UniProtKB-KW"/>
</dbReference>
<dbReference type="Gene3D" id="3.90.1410.10">
    <property type="entry name" value="set domain protein methyltransferase, domain 1"/>
    <property type="match status" value="1"/>
</dbReference>
<feature type="region of interest" description="Disordered" evidence="4">
    <location>
        <begin position="1050"/>
        <end position="1088"/>
    </location>
</feature>
<proteinExistence type="predicted"/>
<protein>
    <submittedName>
        <fullName evidence="5">Setd6 protein</fullName>
    </submittedName>
</protein>
<keyword evidence="2" id="KW-0808">Transferase</keyword>
<name>A0A812RXY7_9DINO</name>
<dbReference type="SUPFAM" id="SSF82199">
    <property type="entry name" value="SET domain"/>
    <property type="match status" value="1"/>
</dbReference>
<dbReference type="InterPro" id="IPR050600">
    <property type="entry name" value="SETD3_SETD6_MTase"/>
</dbReference>
<dbReference type="GO" id="GO:0003677">
    <property type="term" value="F:DNA binding"/>
    <property type="evidence" value="ECO:0007669"/>
    <property type="project" value="InterPro"/>
</dbReference>
<dbReference type="Gene3D" id="3.40.50.150">
    <property type="entry name" value="Vaccinia Virus protein VP39"/>
    <property type="match status" value="1"/>
</dbReference>
<dbReference type="SUPFAM" id="SSF56349">
    <property type="entry name" value="DNA breaking-rejoining enzymes"/>
    <property type="match status" value="1"/>
</dbReference>
<dbReference type="GO" id="GO:0015074">
    <property type="term" value="P:DNA integration"/>
    <property type="evidence" value="ECO:0007669"/>
    <property type="project" value="InterPro"/>
</dbReference>
<dbReference type="InterPro" id="IPR043502">
    <property type="entry name" value="DNA/RNA_pol_sf"/>
</dbReference>
<feature type="compositionally biased region" description="Low complexity" evidence="4">
    <location>
        <begin position="1069"/>
        <end position="1084"/>
    </location>
</feature>
<dbReference type="InterPro" id="IPR046341">
    <property type="entry name" value="SET_dom_sf"/>
</dbReference>
<evidence type="ECO:0000313" key="6">
    <source>
        <dbReference type="Proteomes" id="UP000601435"/>
    </source>
</evidence>
<dbReference type="OrthoDB" id="641149at2759"/>
<evidence type="ECO:0000256" key="3">
    <source>
        <dbReference type="ARBA" id="ARBA00023172"/>
    </source>
</evidence>
<keyword evidence="6" id="KW-1185">Reference proteome</keyword>
<dbReference type="GO" id="GO:0016279">
    <property type="term" value="F:protein-lysine N-methyltransferase activity"/>
    <property type="evidence" value="ECO:0007669"/>
    <property type="project" value="TreeGrafter"/>
</dbReference>
<organism evidence="5 6">
    <name type="scientific">Symbiodinium necroappetens</name>
    <dbReference type="NCBI Taxonomy" id="1628268"/>
    <lineage>
        <taxon>Eukaryota</taxon>
        <taxon>Sar</taxon>
        <taxon>Alveolata</taxon>
        <taxon>Dinophyceae</taxon>
        <taxon>Suessiales</taxon>
        <taxon>Symbiodiniaceae</taxon>
        <taxon>Symbiodinium</taxon>
    </lineage>
</organism>
<dbReference type="Pfam" id="PF00145">
    <property type="entry name" value="DNA_methylase"/>
    <property type="match status" value="1"/>
</dbReference>
<feature type="region of interest" description="Disordered" evidence="4">
    <location>
        <begin position="1260"/>
        <end position="1378"/>
    </location>
</feature>
<comment type="caution">
    <text evidence="5">The sequence shown here is derived from an EMBL/GenBank/DDBJ whole genome shotgun (WGS) entry which is preliminary data.</text>
</comment>
<evidence type="ECO:0000256" key="4">
    <source>
        <dbReference type="SAM" id="MobiDB-lite"/>
    </source>
</evidence>
<evidence type="ECO:0000313" key="5">
    <source>
        <dbReference type="EMBL" id="CAE7455635.1"/>
    </source>
</evidence>
<feature type="compositionally biased region" description="Basic and acidic residues" evidence="4">
    <location>
        <begin position="1269"/>
        <end position="1285"/>
    </location>
</feature>
<reference evidence="5" key="1">
    <citation type="submission" date="2021-02" db="EMBL/GenBank/DDBJ databases">
        <authorList>
            <person name="Dougan E. K."/>
            <person name="Rhodes N."/>
            <person name="Thang M."/>
            <person name="Chan C."/>
        </authorList>
    </citation>
    <scope>NUCLEOTIDE SEQUENCE</scope>
</reference>
<dbReference type="EMBL" id="CAJNJA010020141">
    <property type="protein sequence ID" value="CAE7455635.1"/>
    <property type="molecule type" value="Genomic_DNA"/>
</dbReference>